<dbReference type="HOGENOM" id="CLU_2850632_0_0_1"/>
<dbReference type="AlphaFoldDB" id="A0A0C3JEH6"/>
<dbReference type="Proteomes" id="UP000054217">
    <property type="component" value="Unassembled WGS sequence"/>
</dbReference>
<proteinExistence type="predicted"/>
<gene>
    <name evidence="1" type="ORF">M404DRAFT_998208</name>
</gene>
<reference evidence="1 2" key="1">
    <citation type="submission" date="2014-04" db="EMBL/GenBank/DDBJ databases">
        <authorList>
            <consortium name="DOE Joint Genome Institute"/>
            <person name="Kuo A."/>
            <person name="Kohler A."/>
            <person name="Costa M.D."/>
            <person name="Nagy L.G."/>
            <person name="Floudas D."/>
            <person name="Copeland A."/>
            <person name="Barry K.W."/>
            <person name="Cichocki N."/>
            <person name="Veneault-Fourrey C."/>
            <person name="LaButti K."/>
            <person name="Lindquist E.A."/>
            <person name="Lipzen A."/>
            <person name="Lundell T."/>
            <person name="Morin E."/>
            <person name="Murat C."/>
            <person name="Sun H."/>
            <person name="Tunlid A."/>
            <person name="Henrissat B."/>
            <person name="Grigoriev I.V."/>
            <person name="Hibbett D.S."/>
            <person name="Martin F."/>
            <person name="Nordberg H.P."/>
            <person name="Cantor M.N."/>
            <person name="Hua S.X."/>
        </authorList>
    </citation>
    <scope>NUCLEOTIDE SEQUENCE [LARGE SCALE GENOMIC DNA]</scope>
    <source>
        <strain evidence="1 2">Marx 270</strain>
    </source>
</reference>
<accession>A0A0C3JEH6</accession>
<evidence type="ECO:0000313" key="2">
    <source>
        <dbReference type="Proteomes" id="UP000054217"/>
    </source>
</evidence>
<reference evidence="2" key="2">
    <citation type="submission" date="2015-01" db="EMBL/GenBank/DDBJ databases">
        <title>Evolutionary Origins and Diversification of the Mycorrhizal Mutualists.</title>
        <authorList>
            <consortium name="DOE Joint Genome Institute"/>
            <consortium name="Mycorrhizal Genomics Consortium"/>
            <person name="Kohler A."/>
            <person name="Kuo A."/>
            <person name="Nagy L.G."/>
            <person name="Floudas D."/>
            <person name="Copeland A."/>
            <person name="Barry K.W."/>
            <person name="Cichocki N."/>
            <person name="Veneault-Fourrey C."/>
            <person name="LaButti K."/>
            <person name="Lindquist E.A."/>
            <person name="Lipzen A."/>
            <person name="Lundell T."/>
            <person name="Morin E."/>
            <person name="Murat C."/>
            <person name="Riley R."/>
            <person name="Ohm R."/>
            <person name="Sun H."/>
            <person name="Tunlid A."/>
            <person name="Henrissat B."/>
            <person name="Grigoriev I.V."/>
            <person name="Hibbett D.S."/>
            <person name="Martin F."/>
        </authorList>
    </citation>
    <scope>NUCLEOTIDE SEQUENCE [LARGE SCALE GENOMIC DNA]</scope>
    <source>
        <strain evidence="2">Marx 270</strain>
    </source>
</reference>
<dbReference type="InParanoid" id="A0A0C3JEH6"/>
<dbReference type="EMBL" id="KN831960">
    <property type="protein sequence ID" value="KIO07483.1"/>
    <property type="molecule type" value="Genomic_DNA"/>
</dbReference>
<organism evidence="1 2">
    <name type="scientific">Pisolithus tinctorius Marx 270</name>
    <dbReference type="NCBI Taxonomy" id="870435"/>
    <lineage>
        <taxon>Eukaryota</taxon>
        <taxon>Fungi</taxon>
        <taxon>Dikarya</taxon>
        <taxon>Basidiomycota</taxon>
        <taxon>Agaricomycotina</taxon>
        <taxon>Agaricomycetes</taxon>
        <taxon>Agaricomycetidae</taxon>
        <taxon>Boletales</taxon>
        <taxon>Sclerodermatineae</taxon>
        <taxon>Pisolithaceae</taxon>
        <taxon>Pisolithus</taxon>
    </lineage>
</organism>
<protein>
    <submittedName>
        <fullName evidence="1">Uncharacterized protein</fullName>
    </submittedName>
</protein>
<name>A0A0C3JEH6_PISTI</name>
<dbReference type="OrthoDB" id="10554946at2759"/>
<keyword evidence="2" id="KW-1185">Reference proteome</keyword>
<sequence>MSELQSQALPMLPLRAVANESGKRPGLVELLGLSVFPPNRIPVAMRNVAGRELLRFLCPKPSGGL</sequence>
<evidence type="ECO:0000313" key="1">
    <source>
        <dbReference type="EMBL" id="KIO07483.1"/>
    </source>
</evidence>